<keyword evidence="1" id="KW-0812">Transmembrane</keyword>
<sequence>MASPNGSCSLEMIPSLPEWRNKTPAAALLAPRPGATDPQMVACCHPNPVHVHNNCSQWCEIPPQYLFTPANPMLSQWIFREICLLTNGQNLTVLHEGFSIIDYNFDDEEIQENMASELKICVLGVFLVFLVVLSIVGTFDPII</sequence>
<dbReference type="AlphaFoldDB" id="A0A8H3WM15"/>
<proteinExistence type="predicted"/>
<protein>
    <submittedName>
        <fullName evidence="2">Oxidoreductase family protein</fullName>
    </submittedName>
</protein>
<reference evidence="2 3" key="1">
    <citation type="submission" date="2019-12" db="EMBL/GenBank/DDBJ databases">
        <title>A genome sequence resource for the geographically widespread anthracnose pathogen Colletotrichum asianum.</title>
        <authorList>
            <person name="Meng Y."/>
        </authorList>
    </citation>
    <scope>NUCLEOTIDE SEQUENCE [LARGE SCALE GENOMIC DNA]</scope>
    <source>
        <strain evidence="2 3">ICMP 18580</strain>
    </source>
</reference>
<comment type="caution">
    <text evidence="2">The sequence shown here is derived from an EMBL/GenBank/DDBJ whole genome shotgun (WGS) entry which is preliminary data.</text>
</comment>
<gene>
    <name evidence="2" type="ORF">GQ607_004433</name>
</gene>
<organism evidence="2 3">
    <name type="scientific">Colletotrichum asianum</name>
    <dbReference type="NCBI Taxonomy" id="702518"/>
    <lineage>
        <taxon>Eukaryota</taxon>
        <taxon>Fungi</taxon>
        <taxon>Dikarya</taxon>
        <taxon>Ascomycota</taxon>
        <taxon>Pezizomycotina</taxon>
        <taxon>Sordariomycetes</taxon>
        <taxon>Hypocreomycetidae</taxon>
        <taxon>Glomerellales</taxon>
        <taxon>Glomerellaceae</taxon>
        <taxon>Colletotrichum</taxon>
        <taxon>Colletotrichum gloeosporioides species complex</taxon>
    </lineage>
</organism>
<name>A0A8H3WM15_9PEZI</name>
<dbReference type="Proteomes" id="UP000434172">
    <property type="component" value="Unassembled WGS sequence"/>
</dbReference>
<keyword evidence="3" id="KW-1185">Reference proteome</keyword>
<accession>A0A8H3WM15</accession>
<keyword evidence="1" id="KW-1133">Transmembrane helix</keyword>
<dbReference type="EMBL" id="WOWK01000018">
    <property type="protein sequence ID" value="KAF0328281.1"/>
    <property type="molecule type" value="Genomic_DNA"/>
</dbReference>
<evidence type="ECO:0000313" key="3">
    <source>
        <dbReference type="Proteomes" id="UP000434172"/>
    </source>
</evidence>
<keyword evidence="1" id="KW-0472">Membrane</keyword>
<evidence type="ECO:0000256" key="1">
    <source>
        <dbReference type="SAM" id="Phobius"/>
    </source>
</evidence>
<feature type="transmembrane region" description="Helical" evidence="1">
    <location>
        <begin position="120"/>
        <end position="139"/>
    </location>
</feature>
<evidence type="ECO:0000313" key="2">
    <source>
        <dbReference type="EMBL" id="KAF0328281.1"/>
    </source>
</evidence>